<dbReference type="GO" id="GO:0003824">
    <property type="term" value="F:catalytic activity"/>
    <property type="evidence" value="ECO:0007669"/>
    <property type="project" value="InterPro"/>
</dbReference>
<evidence type="ECO:0000313" key="2">
    <source>
        <dbReference type="EMBL" id="RUL87316.1"/>
    </source>
</evidence>
<reference evidence="2 3" key="1">
    <citation type="submission" date="2018-12" db="EMBL/GenBank/DDBJ databases">
        <authorList>
            <person name="Toschakov S.V."/>
        </authorList>
    </citation>
    <scope>NUCLEOTIDE SEQUENCE [LARGE SCALE GENOMIC DNA]</scope>
    <source>
        <strain evidence="2 3">GM2012</strain>
    </source>
</reference>
<keyword evidence="3" id="KW-1185">Reference proteome</keyword>
<dbReference type="AlphaFoldDB" id="A0A432MJL2"/>
<dbReference type="Gene3D" id="3.60.10.10">
    <property type="entry name" value="Endonuclease/exonuclease/phosphatase"/>
    <property type="match status" value="1"/>
</dbReference>
<sequence length="327" mass="35071">MAVALAMPASVQPIGRVLARLDWRADLVTHFQVPALMASIVAAVALWTLGRSRWGAAAMAGLAVIQAAALVRYDLAAPPVAPAPEEKARLKVLSANVLASNREHERLIGLVERERPDVVAVLEFDLRWQGAMGPLRDVYPYWIEIPDGTRGIGLYSRVPIGDDPAPVVVRPLGDGNPALCVSIAFGDGRLNLWVVHPPSPLGPQGRGRGRAELMALAREIASRPGPTLVVGDLNRTEGSPIFADFLRATGLRDSRPGFGRQESWPSWLPMRLPIDHAFLGPELAVVDRRLGPEIGSDHLPMLVEVAPAADSAARISATQRSRSSGSP</sequence>
<evidence type="ECO:0000259" key="1">
    <source>
        <dbReference type="Pfam" id="PF03372"/>
    </source>
</evidence>
<dbReference type="SUPFAM" id="SSF56219">
    <property type="entry name" value="DNase I-like"/>
    <property type="match status" value="1"/>
</dbReference>
<dbReference type="RefSeq" id="WP_126725839.1">
    <property type="nucleotide sequence ID" value="NZ_RYZH01000023.1"/>
</dbReference>
<proteinExistence type="predicted"/>
<comment type="caution">
    <text evidence="2">The sequence shown here is derived from an EMBL/GenBank/DDBJ whole genome shotgun (WGS) entry which is preliminary data.</text>
</comment>
<dbReference type="Pfam" id="PF03372">
    <property type="entry name" value="Exo_endo_phos"/>
    <property type="match status" value="1"/>
</dbReference>
<feature type="domain" description="Endonuclease/exonuclease/phosphatase" evidence="1">
    <location>
        <begin position="93"/>
        <end position="298"/>
    </location>
</feature>
<accession>A0A432MJL2</accession>
<organism evidence="2 3">
    <name type="scientific">Tautonia sociabilis</name>
    <dbReference type="NCBI Taxonomy" id="2080755"/>
    <lineage>
        <taxon>Bacteria</taxon>
        <taxon>Pseudomonadati</taxon>
        <taxon>Planctomycetota</taxon>
        <taxon>Planctomycetia</taxon>
        <taxon>Isosphaerales</taxon>
        <taxon>Isosphaeraceae</taxon>
        <taxon>Tautonia</taxon>
    </lineage>
</organism>
<name>A0A432MJL2_9BACT</name>
<dbReference type="Proteomes" id="UP000280296">
    <property type="component" value="Unassembled WGS sequence"/>
</dbReference>
<dbReference type="InterPro" id="IPR036691">
    <property type="entry name" value="Endo/exonu/phosph_ase_sf"/>
</dbReference>
<evidence type="ECO:0000313" key="3">
    <source>
        <dbReference type="Proteomes" id="UP000280296"/>
    </source>
</evidence>
<gene>
    <name evidence="2" type="ORF">TsocGM_13145</name>
</gene>
<reference evidence="2 3" key="2">
    <citation type="submission" date="2019-01" db="EMBL/GenBank/DDBJ databases">
        <title>Tautonia sociabilis, a novel thermotolerant planctomycete of Isosphaeraceae family, isolated from a 4000 m deep subterranean habitat.</title>
        <authorList>
            <person name="Kovaleva O.L."/>
            <person name="Elcheninov A.G."/>
            <person name="Van Heerden E."/>
            <person name="Toshchakov S.V."/>
            <person name="Novikov A."/>
            <person name="Bonch-Osmolovskaya E.A."/>
            <person name="Kublanov I.V."/>
        </authorList>
    </citation>
    <scope>NUCLEOTIDE SEQUENCE [LARGE SCALE GENOMIC DNA]</scope>
    <source>
        <strain evidence="2 3">GM2012</strain>
    </source>
</reference>
<dbReference type="OrthoDB" id="9796594at2"/>
<dbReference type="EMBL" id="RYZH01000023">
    <property type="protein sequence ID" value="RUL87316.1"/>
    <property type="molecule type" value="Genomic_DNA"/>
</dbReference>
<protein>
    <recommendedName>
        <fullName evidence="1">Endonuclease/exonuclease/phosphatase domain-containing protein</fullName>
    </recommendedName>
</protein>
<dbReference type="InterPro" id="IPR005135">
    <property type="entry name" value="Endo/exonuclease/phosphatase"/>
</dbReference>